<dbReference type="PANTHER" id="PTHR34293:SF1">
    <property type="entry name" value="HTH-TYPE TRANSCRIPTIONAL REGULATOR TRMBL2"/>
    <property type="match status" value="1"/>
</dbReference>
<proteinExistence type="predicted"/>
<dbReference type="EMBL" id="RCOS01000001">
    <property type="protein sequence ID" value="RSN79130.1"/>
    <property type="molecule type" value="Genomic_DNA"/>
</dbReference>
<dbReference type="Gene3D" id="1.10.10.10">
    <property type="entry name" value="Winged helix-like DNA-binding domain superfamily/Winged helix DNA-binding domain"/>
    <property type="match status" value="1"/>
</dbReference>
<dbReference type="InterPro" id="IPR002831">
    <property type="entry name" value="Tscrpt_reg_TrmB_N"/>
</dbReference>
<name>A0A429GZ38_9CREN</name>
<organism evidence="2 3">
    <name type="scientific">Candidatus Methanodesulfokora washburnensis</name>
    <dbReference type="NCBI Taxonomy" id="2478471"/>
    <lineage>
        <taxon>Archaea</taxon>
        <taxon>Thermoproteota</taxon>
        <taxon>Candidatus Korarchaeia</taxon>
        <taxon>Candidatus Korarchaeia incertae sedis</taxon>
        <taxon>Candidatus Methanodesulfokora</taxon>
    </lineage>
</organism>
<dbReference type="RefSeq" id="WP_125670002.1">
    <property type="nucleotide sequence ID" value="NZ_RCOS01000001.1"/>
</dbReference>
<dbReference type="OrthoDB" id="30795at2157"/>
<dbReference type="InterPro" id="IPR051797">
    <property type="entry name" value="TrmB-like"/>
</dbReference>
<sequence>MLREMRSFEVLRRAGLSGHEAVIYLSLLIKGDMPARKICEETGIPYSKVYVNLSKLERDGWVSRIRGRPVIYRARPVEEVAELIVERARRLAEEIERTVSSDIEEMRMRIATTSRISFSYSRNEALRAIKSLIKEAKKEVLILLSHEDEDLLSSIAPARARMRILTTRKNMEILKRRVPDADFKEISVLLPLSMMIFDNSSLLMIFGVGTGPYALEVRDRDLVATAREYMEMSWRSSELQSP</sequence>
<dbReference type="Pfam" id="PF01978">
    <property type="entry name" value="TrmB"/>
    <property type="match status" value="1"/>
</dbReference>
<dbReference type="AlphaFoldDB" id="A0A429GZ38"/>
<dbReference type="InterPro" id="IPR036388">
    <property type="entry name" value="WH-like_DNA-bd_sf"/>
</dbReference>
<keyword evidence="3" id="KW-1185">Reference proteome</keyword>
<dbReference type="PANTHER" id="PTHR34293">
    <property type="entry name" value="HTH-TYPE TRANSCRIPTIONAL REGULATOR TRMBL2"/>
    <property type="match status" value="1"/>
</dbReference>
<dbReference type="InterPro" id="IPR036390">
    <property type="entry name" value="WH_DNA-bd_sf"/>
</dbReference>
<dbReference type="InterPro" id="IPR011991">
    <property type="entry name" value="ArsR-like_HTH"/>
</dbReference>
<dbReference type="SUPFAM" id="SSF46785">
    <property type="entry name" value="Winged helix' DNA-binding domain"/>
    <property type="match status" value="1"/>
</dbReference>
<comment type="caution">
    <text evidence="2">The sequence shown here is derived from an EMBL/GenBank/DDBJ whole genome shotgun (WGS) entry which is preliminary data.</text>
</comment>
<dbReference type="CDD" id="cd00090">
    <property type="entry name" value="HTH_ARSR"/>
    <property type="match status" value="1"/>
</dbReference>
<reference evidence="2 3" key="1">
    <citation type="submission" date="2018-10" db="EMBL/GenBank/DDBJ databases">
        <title>Co-occurring genomic capacity for anaerobic methane metabolism and dissimilatory sulfite reduction discovered in the Korarchaeota.</title>
        <authorList>
            <person name="Mckay L.J."/>
            <person name="Dlakic M."/>
            <person name="Fields M.W."/>
            <person name="Delmont T.O."/>
            <person name="Eren A.M."/>
            <person name="Jay Z.J."/>
            <person name="Klingelsmith K.B."/>
            <person name="Rusch D.B."/>
            <person name="Inskeep W.P."/>
        </authorList>
    </citation>
    <scope>NUCLEOTIDE SEQUENCE [LARGE SCALE GENOMIC DNA]</scope>
    <source>
        <strain evidence="2 3">MDKW</strain>
    </source>
</reference>
<evidence type="ECO:0000313" key="3">
    <source>
        <dbReference type="Proteomes" id="UP000277582"/>
    </source>
</evidence>
<dbReference type="Proteomes" id="UP000277582">
    <property type="component" value="Unassembled WGS sequence"/>
</dbReference>
<gene>
    <name evidence="2" type="ORF">D6D85_00085</name>
</gene>
<feature type="domain" description="Transcription regulator TrmB N-terminal" evidence="1">
    <location>
        <begin position="11"/>
        <end position="78"/>
    </location>
</feature>
<protein>
    <submittedName>
        <fullName evidence="2">TrmB family transcriptional regulator</fullName>
    </submittedName>
</protein>
<evidence type="ECO:0000259" key="1">
    <source>
        <dbReference type="Pfam" id="PF01978"/>
    </source>
</evidence>
<evidence type="ECO:0000313" key="2">
    <source>
        <dbReference type="EMBL" id="RSN79130.1"/>
    </source>
</evidence>
<accession>A0A429GZ38</accession>